<sequence>MTSRRSTLLNKRVPVRVADLTLAEVSIATERHSWPRTEATAILRNGLRARPDSGGVVRVTQYWRGSTITPVRQTVTQLCDQRSKQGPPPPGADYPLSTAPFLTPQAPTPFTALVPPTPLPSPNTARYGGSCPELL</sequence>
<keyword evidence="3" id="KW-1185">Reference proteome</keyword>
<evidence type="ECO:0000256" key="1">
    <source>
        <dbReference type="SAM" id="MobiDB-lite"/>
    </source>
</evidence>
<dbReference type="Proteomes" id="UP001519460">
    <property type="component" value="Unassembled WGS sequence"/>
</dbReference>
<evidence type="ECO:0000313" key="3">
    <source>
        <dbReference type="Proteomes" id="UP001519460"/>
    </source>
</evidence>
<reference evidence="2 3" key="1">
    <citation type="journal article" date="2023" name="Sci. Data">
        <title>Genome assembly of the Korean intertidal mud-creeper Batillaria attramentaria.</title>
        <authorList>
            <person name="Patra A.K."/>
            <person name="Ho P.T."/>
            <person name="Jun S."/>
            <person name="Lee S.J."/>
            <person name="Kim Y."/>
            <person name="Won Y.J."/>
        </authorList>
    </citation>
    <scope>NUCLEOTIDE SEQUENCE [LARGE SCALE GENOMIC DNA]</scope>
    <source>
        <strain evidence="2">Wonlab-2016</strain>
    </source>
</reference>
<evidence type="ECO:0000313" key="2">
    <source>
        <dbReference type="EMBL" id="KAK7490248.1"/>
    </source>
</evidence>
<comment type="caution">
    <text evidence="2">The sequence shown here is derived from an EMBL/GenBank/DDBJ whole genome shotgun (WGS) entry which is preliminary data.</text>
</comment>
<protein>
    <submittedName>
        <fullName evidence="2">Uncharacterized protein</fullName>
    </submittedName>
</protein>
<proteinExistence type="predicted"/>
<organism evidence="2 3">
    <name type="scientific">Batillaria attramentaria</name>
    <dbReference type="NCBI Taxonomy" id="370345"/>
    <lineage>
        <taxon>Eukaryota</taxon>
        <taxon>Metazoa</taxon>
        <taxon>Spiralia</taxon>
        <taxon>Lophotrochozoa</taxon>
        <taxon>Mollusca</taxon>
        <taxon>Gastropoda</taxon>
        <taxon>Caenogastropoda</taxon>
        <taxon>Sorbeoconcha</taxon>
        <taxon>Cerithioidea</taxon>
        <taxon>Batillariidae</taxon>
        <taxon>Batillaria</taxon>
    </lineage>
</organism>
<dbReference type="AlphaFoldDB" id="A0ABD0KTI2"/>
<gene>
    <name evidence="2" type="ORF">BaRGS_00018593</name>
</gene>
<feature type="region of interest" description="Disordered" evidence="1">
    <location>
        <begin position="80"/>
        <end position="135"/>
    </location>
</feature>
<dbReference type="EMBL" id="JACVVK020000129">
    <property type="protein sequence ID" value="KAK7490248.1"/>
    <property type="molecule type" value="Genomic_DNA"/>
</dbReference>
<accession>A0ABD0KTI2</accession>
<name>A0ABD0KTI2_9CAEN</name>